<dbReference type="HOGENOM" id="CLU_2919661_0_0_5"/>
<dbReference type="AlphaFoldDB" id="W6RGH1"/>
<dbReference type="InterPro" id="IPR051910">
    <property type="entry name" value="ComF/GntX_DNA_util-trans"/>
</dbReference>
<gene>
    <name evidence="1" type="ORF">LPU83_3782</name>
</gene>
<reference evidence="1" key="1">
    <citation type="submission" date="2013-11" db="EMBL/GenBank/DDBJ databases">
        <title>Draft genome sequence of the broad-host-range Rhizobium sp. LPU83 strain, a member of the low-genetic diversity Oregon-like Rhizobium sp. group.</title>
        <authorList>
            <person name="Wibberg D."/>
            <person name="Puehler A."/>
            <person name="Schlueter A."/>
        </authorList>
    </citation>
    <scope>NUCLEOTIDE SEQUENCE [LARGE SCALE GENOMIC DNA]</scope>
    <source>
        <strain evidence="1">LPU83</strain>
    </source>
</reference>
<sequence length="61" mass="6710">MELGAKAREENVRGVFAIGKERDNDVFGKRLVLVDDVYTTGATVAAAARVLRKAGRRTSRF</sequence>
<dbReference type="Gene3D" id="3.40.50.2020">
    <property type="match status" value="1"/>
</dbReference>
<dbReference type="PANTHER" id="PTHR47505:SF1">
    <property type="entry name" value="DNA UTILIZATION PROTEIN YHGH"/>
    <property type="match status" value="1"/>
</dbReference>
<dbReference type="PANTHER" id="PTHR47505">
    <property type="entry name" value="DNA UTILIZATION PROTEIN YHGH"/>
    <property type="match status" value="1"/>
</dbReference>
<dbReference type="InterPro" id="IPR029057">
    <property type="entry name" value="PRTase-like"/>
</dbReference>
<evidence type="ECO:0000313" key="2">
    <source>
        <dbReference type="Proteomes" id="UP000019443"/>
    </source>
</evidence>
<dbReference type="eggNOG" id="COG1040">
    <property type="taxonomic scope" value="Bacteria"/>
</dbReference>
<proteinExistence type="predicted"/>
<keyword evidence="2" id="KW-1185">Reference proteome</keyword>
<evidence type="ECO:0000313" key="1">
    <source>
        <dbReference type="EMBL" id="CDM59420.1"/>
    </source>
</evidence>
<dbReference type="EMBL" id="HG916852">
    <property type="protein sequence ID" value="CDM59420.1"/>
    <property type="molecule type" value="Genomic_DNA"/>
</dbReference>
<dbReference type="KEGG" id="rhl:LPU83_3782"/>
<dbReference type="Proteomes" id="UP000019443">
    <property type="component" value="Chromosome"/>
</dbReference>
<name>W6RGH1_9HYPH</name>
<protein>
    <submittedName>
        <fullName evidence="1">Uncharacterized protein</fullName>
    </submittedName>
</protein>
<organism evidence="1 2">
    <name type="scientific">Rhizobium favelukesii</name>
    <dbReference type="NCBI Taxonomy" id="348824"/>
    <lineage>
        <taxon>Bacteria</taxon>
        <taxon>Pseudomonadati</taxon>
        <taxon>Pseudomonadota</taxon>
        <taxon>Alphaproteobacteria</taxon>
        <taxon>Hyphomicrobiales</taxon>
        <taxon>Rhizobiaceae</taxon>
        <taxon>Rhizobium/Agrobacterium group</taxon>
        <taxon>Rhizobium</taxon>
    </lineage>
</organism>
<dbReference type="SUPFAM" id="SSF53271">
    <property type="entry name" value="PRTase-like"/>
    <property type="match status" value="1"/>
</dbReference>
<dbReference type="PATRIC" id="fig|348824.6.peg.4063"/>
<accession>W6RGH1</accession>